<evidence type="ECO:0000256" key="15">
    <source>
        <dbReference type="ARBA" id="ARBA00022844"/>
    </source>
</evidence>
<evidence type="ECO:0000256" key="5">
    <source>
        <dbReference type="ARBA" id="ARBA00004452"/>
    </source>
</evidence>
<evidence type="ECO:0000256" key="23">
    <source>
        <dbReference type="ARBA" id="ARBA00048744"/>
    </source>
</evidence>
<dbReference type="GO" id="GO:0000166">
    <property type="term" value="F:nucleotide binding"/>
    <property type="evidence" value="ECO:0007669"/>
    <property type="project" value="UniProtKB-KW"/>
</dbReference>
<organismHost>
    <name type="scientific">Bos taurus</name>
    <name type="common">Bovine</name>
    <dbReference type="NCBI Taxonomy" id="9913"/>
</organismHost>
<dbReference type="EC" id="2.7.7.48" evidence="6"/>
<dbReference type="GO" id="GO:0003968">
    <property type="term" value="F:RNA-directed RNA polymerase activity"/>
    <property type="evidence" value="ECO:0007669"/>
    <property type="project" value="UniProtKB-KW"/>
</dbReference>
<evidence type="ECO:0000256" key="2">
    <source>
        <dbReference type="ARBA" id="ARBA00001946"/>
    </source>
</evidence>
<evidence type="ECO:0000256" key="16">
    <source>
        <dbReference type="ARBA" id="ARBA00022953"/>
    </source>
</evidence>
<comment type="subunit">
    <text evidence="24">Homomultimer. Interacts with the glycoprotein N; this interaction allows efficient polymerase packaging into virus particles. Interacts with nucleoprotein N.</text>
</comment>
<dbReference type="GO" id="GO:0044177">
    <property type="term" value="C:host cell Golgi apparatus"/>
    <property type="evidence" value="ECO:0007669"/>
    <property type="project" value="UniProtKB-SubCell"/>
</dbReference>
<name>A0A0B4PJ88_SBV</name>
<evidence type="ECO:0000256" key="21">
    <source>
        <dbReference type="ARBA" id="ARBA00034123"/>
    </source>
</evidence>
<comment type="cofactor">
    <cofactor evidence="2">
        <name>Mg(2+)</name>
        <dbReference type="ChEBI" id="CHEBI:18420"/>
    </cofactor>
</comment>
<dbReference type="Pfam" id="PF04196">
    <property type="entry name" value="Bunya_RdRp"/>
    <property type="match status" value="1"/>
</dbReference>
<reference evidence="26" key="1">
    <citation type="journal article" date="2015" name="Vet. Microbiol.">
        <title>Genetic stability of Schmallenberg virus in vivo during an epidemic, and in vitro, when passaged in the highly susceptible porcine SK-6 cell line.</title>
        <authorList>
            <person name="Hofmann M.A."/>
            <person name="Mader M."/>
            <person name="Fluckiger F."/>
            <person name="Renzullo S."/>
        </authorList>
    </citation>
    <scope>NUCLEOTIDE SEQUENCE</scope>
    <source>
        <strain evidence="26">175.2</strain>
    </source>
</reference>
<protein>
    <recommendedName>
        <fullName evidence="7">RNA-directed RNA polymerase L</fullName>
        <ecNumber evidence="6">2.7.7.48</ecNumber>
    </recommendedName>
    <alternativeName>
        <fullName evidence="18">Large structural protein</fullName>
    </alternativeName>
    <alternativeName>
        <fullName evidence="20">Replicase</fullName>
    </alternativeName>
    <alternativeName>
        <fullName evidence="19">Transcriptase</fullName>
    </alternativeName>
</protein>
<dbReference type="EMBL" id="KM047421">
    <property type="protein sequence ID" value="AIP98325.1"/>
    <property type="molecule type" value="Viral_cRNA"/>
</dbReference>
<keyword evidence="15" id="KW-0946">Virion</keyword>
<evidence type="ECO:0000256" key="19">
    <source>
        <dbReference type="ARBA" id="ARBA00030436"/>
    </source>
</evidence>
<evidence type="ECO:0000256" key="6">
    <source>
        <dbReference type="ARBA" id="ARBA00012494"/>
    </source>
</evidence>
<evidence type="ECO:0000256" key="7">
    <source>
        <dbReference type="ARBA" id="ARBA00018602"/>
    </source>
</evidence>
<evidence type="ECO:0000256" key="1">
    <source>
        <dbReference type="ARBA" id="ARBA00001936"/>
    </source>
</evidence>
<keyword evidence="10" id="KW-0548">Nucleotidyltransferase</keyword>
<sequence>METYKINIFRDRINQCRSAEEAKDIVADLLMARHDYFGREVCYYLDIEFRQDIPAYDILLEFLPAGTAFNIRNCTPDNFIIHNGKLYIIDYKVSTDHAYGQKTYEKYTQIFGDALSELPFDFEVVIIRADPLRDTIHVNSNQFLEIFGPLNINLDFTWFFNLRSLIYEKYKDDDRFLEIVNQGEFTMTGPWIDEDTPELYSHPVFLEFYDSLDEMAKLTFHESMTFDATRGEKWNQNLQKVINRYGNDYNIFVKEAAAGIFRCEGNYPKPNHDEITIGWNQMVQRVSTERNLTQDVSKQKPSIHFIWGQPDETSNATTPKLIKIAKALQNISGESTYISAFRALGMLMDFSENTALYEAHTSKLKSMARQTSKRIDTKLEPIKIGTATIYWEQQFKLDTEIMNTKDKSHLLKDFLGIGGHVQFSKKTIDDLDTDKPTILDFNKKEVIDFCKFQYENVKKILSGDNNLERIGCYLEEYGANIASCSKDTWDQINQIGKSNYWACIKDFSVLMKNMLAVSQYNRHNTFRVVCCANNNLFGFVMPSSDIKAKRSTLVYFLAVLHSTPQNVMHHGALHATFKTGSKYLSISKGMRLDKERCQRIVSSPGLFMLTTLMFAGDNPTLNLTDVMNFTFHTSLSITKAMLSLTEPSRYMIMNSLAISSHVRDYIAEKFGPYTKTSFSVVMANLIKRGCYMAYNQRDKVDMRNICLTDYEITQKGVRDNRDLSSIWFEGYVSLKEYINQIYLPFYFNSKGLHEKHHVMIDLAKTILDIERDQRLNIPGIWSTTPRKQTANLNITIYAVAKNLIMDTARHNYIRSRIENTNNLNRSICTISTFTSSKSCIKVGDFEKEKSSATKKAADCMSKEIKKYTIANPEFVDEELLNATIRHSRYEDLKKAIPNYIDIMSTKVFDSLYQKIKRKEIDDKPTVYHILSAMKNHTDFKFTFFNKGQKTAKDREIFVGEFEAKMCLYLVERISKERCKLNPDEMISEPGDSKLKKLEELAESEIRFTAATMKQIKERYLAEMGEASHMIAYKPHSVKIEINADMSKWSAQDVLFKYFWLFALDPALYLQEKERILYFLCNYMQKKLILPDEMLCSILDQRIKHEDDIIYEMTNGLSQNWVNIKRNWLQGNLNYTSSYLHSCSMNVYKDILKRAATLLEGEVLVNSMVHSDDNHTSIVMIQDKLDDDIVIEFSAKLFEKICLTFGNQANMKKTYITNFIKEFVSLFNIYGEPFSVHGRFILTSVGDCAFLGPYEDVASRLSATQTAIKHGAPPSLAWTAIALTQWITHSTYNMLPGQINDPTSSLPSHDRFELPIELCGLINSELPTIAIAGLEADNLSYLVRLSKRMSPIHLCREPIQHQYENIHTWDISKLTQCDIFRLKLLRYMTLDSTMSSDDGMGETSEMRSRSLLTPRKFTTASSLSRLHSYADYQKTIQDQQKIEELFEYFIANPQLLVTKGETCEEFCMSVLFRYNSRKFKESLSIQNPAQLFIEQVLFANKPMIDYTSIHDRLFGIQDDPNINDATCIIGKKTFVETYQQIKIDVEKFTLDVEDIKTIYSFCIMNDPILVACANNLLISIQGVEMQRLGMTCCYMPEIKSLKVIYHSPALVLRAYVTDNYEQKGMEPDEMRRDIYHLEEFIEKTKLRTNMQGRIANNEIKLMKRDLKFEVQELTKFYQICYEYVKSTEHKIKIFILPKKAYTPIDFCSLVTGNLISDNKWMVVHYLKQITVPAKKAQIATSIDLEIQIAYECFRLIAHFADMFLNDDSKKAYINAIINTYTYKDVQVSSLYKKIKNSRLRSKIIPLLYHLGDLQQIDVDRFDAEKAEEQITWNNWQTSREFTTGPIDLSIKGYGRSIRIVGEDNKLTAAEMQLSRVRSDIVSRHGQALLNKPHGLKLEKMEPVTDLNPKLWYIAYQLREKKRYHYGVFSTSYIEEHNSRIEASRIRKTNKWIPVCPIAISKQSSDGKPSLAKIPMLNIGEIKFTKLQIAVDDHAMIRKAPFSKMVFFDGPPIQSGGIDIGKLMKNQNILNLRLDNIQSITLLDLCRIFSCRGSKVDQDAFEFLSDEPLDEDVIDELDSSPALVVSYTKKSTKSNSFKNVIVRALIRECDIFEDIMDITDDGFTSDSNLEVLENLTWILNMLATNQWSTELLACMHMCLYRNEMDHIYHNFQVPEIFVDNPISLNVKWDEVIMFLNILRDRDYKFEPWVSILNHSLTKAIEYAYKKMEEERKQKSTGINKFLKGKKMGGRSKFDFQ</sequence>
<dbReference type="Pfam" id="PF21561">
    <property type="entry name" value="L_thumb_ring_vir"/>
    <property type="match status" value="1"/>
</dbReference>
<evidence type="ECO:0000256" key="24">
    <source>
        <dbReference type="ARBA" id="ARBA00063998"/>
    </source>
</evidence>
<dbReference type="GO" id="GO:0044172">
    <property type="term" value="C:host cell endoplasmic reticulum-Golgi intermediate compartment"/>
    <property type="evidence" value="ECO:0007669"/>
    <property type="project" value="UniProtKB-SubCell"/>
</dbReference>
<keyword evidence="13" id="KW-1040">Host Golgi apparatus</keyword>
<proteinExistence type="inferred from homology"/>
<evidence type="ECO:0000256" key="12">
    <source>
        <dbReference type="ARBA" id="ARBA00022801"/>
    </source>
</evidence>
<evidence type="ECO:0000256" key="20">
    <source>
        <dbReference type="ARBA" id="ARBA00031012"/>
    </source>
</evidence>
<dbReference type="Gene3D" id="3.40.91.60">
    <property type="match status" value="1"/>
</dbReference>
<comment type="catalytic activity">
    <reaction evidence="23">
        <text>RNA(n) + a ribonucleoside 5'-triphosphate = RNA(n+1) + diphosphate</text>
        <dbReference type="Rhea" id="RHEA:21248"/>
        <dbReference type="Rhea" id="RHEA-COMP:14527"/>
        <dbReference type="Rhea" id="RHEA-COMP:17342"/>
        <dbReference type="ChEBI" id="CHEBI:33019"/>
        <dbReference type="ChEBI" id="CHEBI:61557"/>
        <dbReference type="ChEBI" id="CHEBI:140395"/>
        <dbReference type="EC" id="2.7.7.48"/>
    </reaction>
</comment>
<evidence type="ECO:0000256" key="9">
    <source>
        <dbReference type="ARBA" id="ARBA00022679"/>
    </source>
</evidence>
<comment type="similarity">
    <text evidence="21">Belongs to the Bunyavirales RNA polymerase family.</text>
</comment>
<dbReference type="NCBIfam" id="TIGR04202">
    <property type="entry name" value="capSnatchArena"/>
    <property type="match status" value="1"/>
</dbReference>
<evidence type="ECO:0000256" key="14">
    <source>
        <dbReference type="ARBA" id="ARBA00022842"/>
    </source>
</evidence>
<evidence type="ECO:0000259" key="25">
    <source>
        <dbReference type="PROSITE" id="PS50525"/>
    </source>
</evidence>
<evidence type="ECO:0000256" key="11">
    <source>
        <dbReference type="ARBA" id="ARBA00022741"/>
    </source>
</evidence>
<keyword evidence="9" id="KW-0808">Transferase</keyword>
<dbReference type="PROSITE" id="PS50525">
    <property type="entry name" value="RDRP_SSRNA_NEG_SEG"/>
    <property type="match status" value="1"/>
</dbReference>
<keyword evidence="17" id="KW-1038">Host endoplasmic reticulum</keyword>
<keyword evidence="8 26" id="KW-0696">RNA-directed RNA polymerase</keyword>
<evidence type="ECO:0000313" key="26">
    <source>
        <dbReference type="EMBL" id="AIP98325.1"/>
    </source>
</evidence>
<keyword evidence="14" id="KW-0460">Magnesium</keyword>
<dbReference type="GO" id="GO:0044423">
    <property type="term" value="C:virion component"/>
    <property type="evidence" value="ECO:0007669"/>
    <property type="project" value="UniProtKB-KW"/>
</dbReference>
<keyword evidence="16" id="KW-0693">Viral RNA replication</keyword>
<comment type="function">
    <text evidence="22">RNA-dependent RNA polymerase, which is responsible for the replication and transcription of the viral RNA genome using antigenomic RNA as an intermediate. During transcription, synthesizes subgenomic RNAs and assures their capping by a cap-snatching mechanism, which involves the endonuclease activity cleaving the host capped pre-mRNAs. These short capped RNAs are then used as primers for viral transcription. The 3'-end of subgenomic mRNAs molecules are not polyadenylated. During replication, the polymerase binds the 5' and 3' vRNA extremities at distinct sites. In turn, significant conformational changes occur in the polymerase and in vRNA to initiate active RNA synthesis. As a consequence of the use of the same enzyme for both transcription and replication, these mechanisms need to be well coordinated.</text>
</comment>
<comment type="subcellular location">
    <subcellularLocation>
        <location evidence="3">Host Golgi apparatus</location>
    </subcellularLocation>
    <subcellularLocation>
        <location evidence="5">Host endoplasmic reticulum-Golgi intermediate compartment</location>
    </subcellularLocation>
    <subcellularLocation>
        <location evidence="4">Virion</location>
    </subcellularLocation>
</comment>
<keyword evidence="11" id="KW-0547">Nucleotide-binding</keyword>
<organism evidence="26">
    <name type="scientific">Schmallenberg virus</name>
    <name type="common">SBV</name>
    <dbReference type="NCBI Taxonomy" id="1133363"/>
    <lineage>
        <taxon>Viruses</taxon>
        <taxon>Riboviria</taxon>
        <taxon>Orthornavirae</taxon>
        <taxon>Negarnaviricota</taxon>
        <taxon>Polyploviricotina</taxon>
        <taxon>Bunyaviricetes</taxon>
        <taxon>Elliovirales</taxon>
        <taxon>Peribunyaviridae</taxon>
        <taxon>Orthobunyavirus</taxon>
        <taxon>Orthobunyavirus schmallenbergense</taxon>
    </lineage>
</organism>
<keyword evidence="12" id="KW-0378">Hydrolase</keyword>
<organismHost>
    <name type="scientific">Ovis aries</name>
    <name type="common">Sheep</name>
    <dbReference type="NCBI Taxonomy" id="9940"/>
</organismHost>
<accession>A0A0B4PJ88</accession>
<evidence type="ECO:0000256" key="4">
    <source>
        <dbReference type="ARBA" id="ARBA00004328"/>
    </source>
</evidence>
<dbReference type="GO" id="GO:0006351">
    <property type="term" value="P:DNA-templated transcription"/>
    <property type="evidence" value="ECO:0007669"/>
    <property type="project" value="InterPro"/>
</dbReference>
<feature type="domain" description="RdRp catalytic" evidence="25">
    <location>
        <begin position="1026"/>
        <end position="1214"/>
    </location>
</feature>
<dbReference type="InterPro" id="IPR007322">
    <property type="entry name" value="RNA_pol_bunyavir"/>
</dbReference>
<dbReference type="GO" id="GO:0016787">
    <property type="term" value="F:hydrolase activity"/>
    <property type="evidence" value="ECO:0007669"/>
    <property type="project" value="UniProtKB-KW"/>
</dbReference>
<evidence type="ECO:0000256" key="8">
    <source>
        <dbReference type="ARBA" id="ARBA00022484"/>
    </source>
</evidence>
<comment type="cofactor">
    <cofactor evidence="1">
        <name>Mn(2+)</name>
        <dbReference type="ChEBI" id="CHEBI:29035"/>
    </cofactor>
</comment>
<evidence type="ECO:0000256" key="3">
    <source>
        <dbReference type="ARBA" id="ARBA00004136"/>
    </source>
</evidence>
<evidence type="ECO:0000256" key="22">
    <source>
        <dbReference type="ARBA" id="ARBA00046037"/>
    </source>
</evidence>
<dbReference type="InterPro" id="IPR048006">
    <property type="entry name" value="CapSnatch_bunyavir"/>
</dbReference>
<dbReference type="InterPro" id="IPR048547">
    <property type="entry name" value="L_thumb_ring_bunyavir"/>
</dbReference>
<dbReference type="GO" id="GO:0039694">
    <property type="term" value="P:viral RNA genome replication"/>
    <property type="evidence" value="ECO:0007669"/>
    <property type="project" value="InterPro"/>
</dbReference>
<evidence type="ECO:0000256" key="18">
    <source>
        <dbReference type="ARBA" id="ARBA00030285"/>
    </source>
</evidence>
<evidence type="ECO:0000256" key="17">
    <source>
        <dbReference type="ARBA" id="ARBA00023184"/>
    </source>
</evidence>
<dbReference type="InterPro" id="IPR007099">
    <property type="entry name" value="RNA-dir_pol_NSvirus"/>
</dbReference>
<dbReference type="FunFam" id="3.40.91.60:FF:000001">
    <property type="entry name" value="RNA-directed RNA polymerase L"/>
    <property type="match status" value="1"/>
</dbReference>
<evidence type="ECO:0000256" key="10">
    <source>
        <dbReference type="ARBA" id="ARBA00022695"/>
    </source>
</evidence>
<dbReference type="InterPro" id="IPR029124">
    <property type="entry name" value="L_protein_N"/>
</dbReference>
<dbReference type="Pfam" id="PF15518">
    <property type="entry name" value="L_protein_N"/>
    <property type="match status" value="1"/>
</dbReference>
<evidence type="ECO:0000256" key="13">
    <source>
        <dbReference type="ARBA" id="ARBA00022812"/>
    </source>
</evidence>